<accession>Q7MSU6</accession>
<feature type="domain" description="CheW-like" evidence="1">
    <location>
        <begin position="11"/>
        <end position="151"/>
    </location>
</feature>
<dbReference type="PANTHER" id="PTHR22617">
    <property type="entry name" value="CHEMOTAXIS SENSOR HISTIDINE KINASE-RELATED"/>
    <property type="match status" value="1"/>
</dbReference>
<dbReference type="Gene3D" id="2.30.30.40">
    <property type="entry name" value="SH3 Domains"/>
    <property type="match status" value="1"/>
</dbReference>
<dbReference type="Gene3D" id="2.40.50.180">
    <property type="entry name" value="CheA-289, Domain 4"/>
    <property type="match status" value="1"/>
</dbReference>
<dbReference type="GO" id="GO:0006935">
    <property type="term" value="P:chemotaxis"/>
    <property type="evidence" value="ECO:0007669"/>
    <property type="project" value="InterPro"/>
</dbReference>
<keyword evidence="3" id="KW-1185">Reference proteome</keyword>
<sequence>MKSLHGELSDSKRYLFFFLEGERFGMDISFVQEIVRFQNCIPLPKAPDYFLGMMNLRGKNIPILHLAKRLGFSHEALHDHPVVILAKLQGKEAGLLVDRVDEVGGVGEEILSQGTIHSLCETFTQGIAKDQHLQKAVILLKTEALLEDLALDTKQTTSPL</sequence>
<organism evidence="3">
    <name type="scientific">Wolinella succinogenes (strain ATCC 29543 / DSM 1740 / CCUG 13145 / JCM 31913 / LMG 7466 / NCTC 11488 / FDC 602W)</name>
    <name type="common">Vibrio succinogenes</name>
    <dbReference type="NCBI Taxonomy" id="273121"/>
    <lineage>
        <taxon>Bacteria</taxon>
        <taxon>Pseudomonadati</taxon>
        <taxon>Campylobacterota</taxon>
        <taxon>Epsilonproteobacteria</taxon>
        <taxon>Campylobacterales</taxon>
        <taxon>Helicobacteraceae</taxon>
        <taxon>Wolinella</taxon>
    </lineage>
</organism>
<dbReference type="Proteomes" id="UP000000422">
    <property type="component" value="Chromosome"/>
</dbReference>
<evidence type="ECO:0000313" key="3">
    <source>
        <dbReference type="Proteomes" id="UP000000422"/>
    </source>
</evidence>
<dbReference type="eggNOG" id="COG0835">
    <property type="taxonomic scope" value="Bacteria"/>
</dbReference>
<dbReference type="SMART" id="SM00260">
    <property type="entry name" value="CheW"/>
    <property type="match status" value="1"/>
</dbReference>
<dbReference type="PROSITE" id="PS50851">
    <property type="entry name" value="CHEW"/>
    <property type="match status" value="1"/>
</dbReference>
<protein>
    <recommendedName>
        <fullName evidence="1">CheW-like domain-containing protein</fullName>
    </recommendedName>
</protein>
<dbReference type="HOGENOM" id="CLU_048995_1_0_7"/>
<dbReference type="EMBL" id="BX571657">
    <property type="protein sequence ID" value="CAE09263.1"/>
    <property type="molecule type" value="Genomic_DNA"/>
</dbReference>
<proteinExistence type="predicted"/>
<dbReference type="STRING" id="273121.WS0095"/>
<dbReference type="SUPFAM" id="SSF50341">
    <property type="entry name" value="CheW-like"/>
    <property type="match status" value="1"/>
</dbReference>
<dbReference type="InterPro" id="IPR039315">
    <property type="entry name" value="CheW"/>
</dbReference>
<gene>
    <name evidence="2" type="primary">cheV</name>
    <name evidence="2" type="ordered locus">WS0095</name>
</gene>
<reference evidence="2 3" key="1">
    <citation type="journal article" date="2003" name="Proc. Natl. Acad. Sci. U.S.A.">
        <title>Complete genome sequence and analysis of Wolinella succinogenes.</title>
        <authorList>
            <person name="Baar C."/>
            <person name="Eppinger M."/>
            <person name="Raddatz G."/>
            <person name="Simon JM."/>
            <person name="Lanz C."/>
            <person name="Klimmek O."/>
            <person name="Nandakumar R."/>
            <person name="Gross R."/>
            <person name="Rosinus A."/>
            <person name="Keller H."/>
            <person name="Jagtap P."/>
            <person name="Linke B."/>
            <person name="Meyer F."/>
            <person name="Lederer H."/>
            <person name="Schuster S.C."/>
        </authorList>
    </citation>
    <scope>NUCLEOTIDE SEQUENCE [LARGE SCALE GENOMIC DNA]</scope>
    <source>
        <strain evidence="3">ATCC 29543 / DSM 1740 / CCUG 13145 / JCM 31913 / LMG 7466 / NCTC 11488 / FDC 602W</strain>
    </source>
</reference>
<evidence type="ECO:0000259" key="1">
    <source>
        <dbReference type="PROSITE" id="PS50851"/>
    </source>
</evidence>
<dbReference type="RefSeq" id="WP_011138063.1">
    <property type="nucleotide sequence ID" value="NC_005090.1"/>
</dbReference>
<dbReference type="GO" id="GO:0005829">
    <property type="term" value="C:cytosol"/>
    <property type="evidence" value="ECO:0007669"/>
    <property type="project" value="TreeGrafter"/>
</dbReference>
<dbReference type="AlphaFoldDB" id="Q7MSU6"/>
<name>Q7MSU6_WOLSU</name>
<dbReference type="KEGG" id="wsu:WS0095"/>
<dbReference type="InterPro" id="IPR002545">
    <property type="entry name" value="CheW-lke_dom"/>
</dbReference>
<dbReference type="PANTHER" id="PTHR22617:SF23">
    <property type="entry name" value="CHEMOTAXIS PROTEIN CHEW"/>
    <property type="match status" value="1"/>
</dbReference>
<dbReference type="InterPro" id="IPR036061">
    <property type="entry name" value="CheW-like_dom_sf"/>
</dbReference>
<dbReference type="Pfam" id="PF01584">
    <property type="entry name" value="CheW"/>
    <property type="match status" value="1"/>
</dbReference>
<dbReference type="GO" id="GO:0007165">
    <property type="term" value="P:signal transduction"/>
    <property type="evidence" value="ECO:0007669"/>
    <property type="project" value="InterPro"/>
</dbReference>
<evidence type="ECO:0000313" key="2">
    <source>
        <dbReference type="EMBL" id="CAE09263.1"/>
    </source>
</evidence>